<dbReference type="Gene3D" id="3.10.290.30">
    <property type="entry name" value="MM3350-like"/>
    <property type="match status" value="1"/>
</dbReference>
<dbReference type="InParanoid" id="A0A1Y1Y9W6"/>
<evidence type="ECO:0000313" key="3">
    <source>
        <dbReference type="Proteomes" id="UP000193498"/>
    </source>
</evidence>
<feature type="domain" description="Plasmid pRiA4b Orf3-like" evidence="1">
    <location>
        <begin position="13"/>
        <end position="164"/>
    </location>
</feature>
<reference evidence="2 3" key="1">
    <citation type="submission" date="2016-07" db="EMBL/GenBank/DDBJ databases">
        <title>Pervasive Adenine N6-methylation of Active Genes in Fungi.</title>
        <authorList>
            <consortium name="DOE Joint Genome Institute"/>
            <person name="Mondo S.J."/>
            <person name="Dannebaum R.O."/>
            <person name="Kuo R.C."/>
            <person name="Labutti K."/>
            <person name="Haridas S."/>
            <person name="Kuo A."/>
            <person name="Salamov A."/>
            <person name="Ahrendt S.R."/>
            <person name="Lipzen A."/>
            <person name="Sullivan W."/>
            <person name="Andreopoulos W.B."/>
            <person name="Clum A."/>
            <person name="Lindquist E."/>
            <person name="Daum C."/>
            <person name="Ramamoorthy G.K."/>
            <person name="Gryganskyi A."/>
            <person name="Culley D."/>
            <person name="Magnuson J.K."/>
            <person name="James T.Y."/>
            <person name="O'Malley M.A."/>
            <person name="Stajich J.E."/>
            <person name="Spatafora J.W."/>
            <person name="Visel A."/>
            <person name="Grigoriev I.V."/>
        </authorList>
    </citation>
    <scope>NUCLEOTIDE SEQUENCE [LARGE SCALE GENOMIC DNA]</scope>
    <source>
        <strain evidence="2 3">CBS 931.73</strain>
    </source>
</reference>
<dbReference type="AlphaFoldDB" id="A0A1Y1Y9W6"/>
<dbReference type="Pfam" id="PF07929">
    <property type="entry name" value="PRiA4_ORF3"/>
    <property type="match status" value="1"/>
</dbReference>
<dbReference type="SUPFAM" id="SSF159941">
    <property type="entry name" value="MM3350-like"/>
    <property type="match status" value="1"/>
</dbReference>
<evidence type="ECO:0000313" key="2">
    <source>
        <dbReference type="EMBL" id="ORX94801.1"/>
    </source>
</evidence>
<keyword evidence="3" id="KW-1185">Reference proteome</keyword>
<evidence type="ECO:0000259" key="1">
    <source>
        <dbReference type="Pfam" id="PF07929"/>
    </source>
</evidence>
<dbReference type="EMBL" id="MCFE01000195">
    <property type="protein sequence ID" value="ORX94801.1"/>
    <property type="molecule type" value="Genomic_DNA"/>
</dbReference>
<dbReference type="Proteomes" id="UP000193498">
    <property type="component" value="Unassembled WGS sequence"/>
</dbReference>
<organism evidence="2 3">
    <name type="scientific">Basidiobolus meristosporus CBS 931.73</name>
    <dbReference type="NCBI Taxonomy" id="1314790"/>
    <lineage>
        <taxon>Eukaryota</taxon>
        <taxon>Fungi</taxon>
        <taxon>Fungi incertae sedis</taxon>
        <taxon>Zoopagomycota</taxon>
        <taxon>Entomophthoromycotina</taxon>
        <taxon>Basidiobolomycetes</taxon>
        <taxon>Basidiobolales</taxon>
        <taxon>Basidiobolaceae</taxon>
        <taxon>Basidiobolus</taxon>
    </lineage>
</organism>
<accession>A0A1Y1Y9W6</accession>
<protein>
    <recommendedName>
        <fullName evidence="1">Plasmid pRiA4b Orf3-like domain-containing protein</fullName>
    </recommendedName>
</protein>
<sequence>MTNPSEIFYVIRASLIQDSGQEIWRSAVIPGSFSLLQLHVVLQDLFGWRETGCSFHYFSLAASQKPGKIPGNETSHRRQDRTPEIIYQTIFLEECDGWVKQIGPGMYIEHTHPHNPTPVFTANHKALMVDDELTTRVLCEERLYQMHHVFSESTKLLYEFDHGLDVFPTLRVVLQYEQTISPTIEEYPADCHLFPIVLNGEGVLTTPFEKQETFQLSAVQRLLNNTHLEHREGCIKKCYLCHRFEYDCPKSSSQCAQYTAEACCAYCIYNPELQHEEPYDEIISSLAWEYGLNSLRSERARFLRALAGGDTSFKCDWVENDGRPCVFCFDGYPELK</sequence>
<dbReference type="InterPro" id="IPR012912">
    <property type="entry name" value="Plasmid_pRiA4b_Orf3-like"/>
</dbReference>
<name>A0A1Y1Y9W6_9FUNG</name>
<gene>
    <name evidence="2" type="ORF">K493DRAFT_301841</name>
</gene>
<dbReference type="InterPro" id="IPR024047">
    <property type="entry name" value="MM3350-like_sf"/>
</dbReference>
<proteinExistence type="predicted"/>
<comment type="caution">
    <text evidence="2">The sequence shown here is derived from an EMBL/GenBank/DDBJ whole genome shotgun (WGS) entry which is preliminary data.</text>
</comment>